<evidence type="ECO:0000256" key="2">
    <source>
        <dbReference type="ARBA" id="ARBA00022448"/>
    </source>
</evidence>
<sequence length="231" mass="25855">MLVIDDINVNYGKSKVINGISMKIGDREKLAILGRNGVGKTTLLKSVIGLLPLEKGRIRLDDKEISRQSPHWRAQQGIAYVPQGREIIPDLTVEENLELGGYAHTKDLEEQKKKVLRFFPALEVHLKRKGGVLSGGQQQQLAIGRALMSNPKILLLDEPTEGIQPNIVAEIAKILDRVREEMSITLVIVEQNLKFARKIADHYVIIQKGKVVSEGEMAHLEEETIKKYLAV</sequence>
<dbReference type="RefSeq" id="WP_013486192.1">
    <property type="nucleotide sequence ID" value="NC_014828.1"/>
</dbReference>
<organism evidence="7 8">
    <name type="scientific">Ethanoligenens harbinense (strain DSM 18485 / JCM 12961 / CGMCC 1.5033 / YUAN-3)</name>
    <dbReference type="NCBI Taxonomy" id="663278"/>
    <lineage>
        <taxon>Bacteria</taxon>
        <taxon>Bacillati</taxon>
        <taxon>Bacillota</taxon>
        <taxon>Clostridia</taxon>
        <taxon>Eubacteriales</taxon>
        <taxon>Oscillospiraceae</taxon>
        <taxon>Ethanoligenens</taxon>
    </lineage>
</organism>
<evidence type="ECO:0000256" key="5">
    <source>
        <dbReference type="ARBA" id="ARBA00022970"/>
    </source>
</evidence>
<feature type="domain" description="ABC transporter" evidence="6">
    <location>
        <begin position="2"/>
        <end position="231"/>
    </location>
</feature>
<dbReference type="Proteomes" id="UP000001551">
    <property type="component" value="Chromosome"/>
</dbReference>
<dbReference type="NCBIfam" id="TIGR03410">
    <property type="entry name" value="urea_trans_UrtE"/>
    <property type="match status" value="1"/>
</dbReference>
<evidence type="ECO:0000259" key="6">
    <source>
        <dbReference type="PROSITE" id="PS50893"/>
    </source>
</evidence>
<dbReference type="CDD" id="cd03224">
    <property type="entry name" value="ABC_TM1139_LivF_branched"/>
    <property type="match status" value="1"/>
</dbReference>
<accession>E6U4V9</accession>
<dbReference type="HOGENOM" id="CLU_000604_1_2_9"/>
<evidence type="ECO:0000256" key="1">
    <source>
        <dbReference type="ARBA" id="ARBA00005417"/>
    </source>
</evidence>
<evidence type="ECO:0000313" key="7">
    <source>
        <dbReference type="EMBL" id="ADU27844.1"/>
    </source>
</evidence>
<dbReference type="GO" id="GO:0016887">
    <property type="term" value="F:ATP hydrolysis activity"/>
    <property type="evidence" value="ECO:0007669"/>
    <property type="project" value="InterPro"/>
</dbReference>
<dbReference type="GO" id="GO:0005524">
    <property type="term" value="F:ATP binding"/>
    <property type="evidence" value="ECO:0007669"/>
    <property type="project" value="UniProtKB-KW"/>
</dbReference>
<proteinExistence type="inferred from homology"/>
<dbReference type="InterPro" id="IPR003593">
    <property type="entry name" value="AAA+_ATPase"/>
</dbReference>
<dbReference type="PROSITE" id="PS50893">
    <property type="entry name" value="ABC_TRANSPORTER_2"/>
    <property type="match status" value="1"/>
</dbReference>
<name>E6U4V9_ETHHY</name>
<keyword evidence="2" id="KW-0813">Transport</keyword>
<dbReference type="InterPro" id="IPR027417">
    <property type="entry name" value="P-loop_NTPase"/>
</dbReference>
<dbReference type="SMART" id="SM00382">
    <property type="entry name" value="AAA"/>
    <property type="match status" value="1"/>
</dbReference>
<dbReference type="Pfam" id="PF00005">
    <property type="entry name" value="ABC_tran"/>
    <property type="match status" value="1"/>
</dbReference>
<dbReference type="SUPFAM" id="SSF52540">
    <property type="entry name" value="P-loop containing nucleoside triphosphate hydrolases"/>
    <property type="match status" value="1"/>
</dbReference>
<dbReference type="KEGG" id="eha:Ethha_2333"/>
<dbReference type="PANTHER" id="PTHR43820:SF5">
    <property type="entry name" value="HIGH-AFFINITY BRANCHED-CHAIN AMINO ACID TRANSPORT ATP-BINDING PROTEIN"/>
    <property type="match status" value="1"/>
</dbReference>
<evidence type="ECO:0000256" key="4">
    <source>
        <dbReference type="ARBA" id="ARBA00022840"/>
    </source>
</evidence>
<protein>
    <submittedName>
        <fullName evidence="7">Urea ABC transporter, ATP-binding protein UrtE</fullName>
    </submittedName>
</protein>
<keyword evidence="3" id="KW-0547">Nucleotide-binding</keyword>
<dbReference type="eggNOG" id="COG0410">
    <property type="taxonomic scope" value="Bacteria"/>
</dbReference>
<evidence type="ECO:0000313" key="8">
    <source>
        <dbReference type="Proteomes" id="UP000001551"/>
    </source>
</evidence>
<comment type="similarity">
    <text evidence="1">Belongs to the ABC transporter superfamily.</text>
</comment>
<gene>
    <name evidence="7" type="ordered locus">Ethha_2333</name>
</gene>
<dbReference type="AlphaFoldDB" id="E6U4V9"/>
<dbReference type="STRING" id="663278.Ethha_2333"/>
<dbReference type="InterPro" id="IPR017780">
    <property type="entry name" value="ABC_transptr_urea_ATP-bd_UrtE"/>
</dbReference>
<keyword evidence="4 7" id="KW-0067">ATP-binding</keyword>
<dbReference type="Gene3D" id="3.40.50.300">
    <property type="entry name" value="P-loop containing nucleotide triphosphate hydrolases"/>
    <property type="match status" value="1"/>
</dbReference>
<dbReference type="PANTHER" id="PTHR43820">
    <property type="entry name" value="HIGH-AFFINITY BRANCHED-CHAIN AMINO ACID TRANSPORT ATP-BINDING PROTEIN LIVF"/>
    <property type="match status" value="1"/>
</dbReference>
<keyword evidence="5" id="KW-0029">Amino-acid transport</keyword>
<reference evidence="7 8" key="1">
    <citation type="submission" date="2010-12" db="EMBL/GenBank/DDBJ databases">
        <title>Complete sequence of Ethanoligenens harbinense YUAN-3.</title>
        <authorList>
            <person name="Lucas S."/>
            <person name="Copeland A."/>
            <person name="Lapidus A."/>
            <person name="Cheng J.-F."/>
            <person name="Bruce D."/>
            <person name="Goodwin L."/>
            <person name="Pitluck S."/>
            <person name="Chertkov O."/>
            <person name="Misra M."/>
            <person name="Detter J.C."/>
            <person name="Han C."/>
            <person name="Tapia R."/>
            <person name="Land M."/>
            <person name="Hauser L."/>
            <person name="Jeffries C."/>
            <person name="Kyrpides N."/>
            <person name="Ivanova N."/>
            <person name="Mikhailova N."/>
            <person name="Wang A."/>
            <person name="Mouttaki H."/>
            <person name="He Z."/>
            <person name="Zhou J."/>
            <person name="Hemme C.L."/>
            <person name="Woyke T."/>
        </authorList>
    </citation>
    <scope>NUCLEOTIDE SEQUENCE [LARGE SCALE GENOMIC DNA]</scope>
    <source>
        <strain evidence="8">DSM 18485 / JCM 12961 / CGMCC 1.5033 / YUAN-3</strain>
    </source>
</reference>
<dbReference type="InterPro" id="IPR052156">
    <property type="entry name" value="BCAA_Transport_ATP-bd_LivF"/>
</dbReference>
<dbReference type="GO" id="GO:0015658">
    <property type="term" value="F:branched-chain amino acid transmembrane transporter activity"/>
    <property type="evidence" value="ECO:0007669"/>
    <property type="project" value="TreeGrafter"/>
</dbReference>
<dbReference type="EMBL" id="CP002400">
    <property type="protein sequence ID" value="ADU27844.1"/>
    <property type="molecule type" value="Genomic_DNA"/>
</dbReference>
<dbReference type="GO" id="GO:0015807">
    <property type="term" value="P:L-amino acid transport"/>
    <property type="evidence" value="ECO:0007669"/>
    <property type="project" value="TreeGrafter"/>
</dbReference>
<dbReference type="InterPro" id="IPR003439">
    <property type="entry name" value="ABC_transporter-like_ATP-bd"/>
</dbReference>
<evidence type="ECO:0000256" key="3">
    <source>
        <dbReference type="ARBA" id="ARBA00022741"/>
    </source>
</evidence>
<keyword evidence="8" id="KW-1185">Reference proteome</keyword>